<dbReference type="GO" id="GO:0045290">
    <property type="term" value="F:D-arabinose 1-dehydrogenase [NAD(P)+] activity"/>
    <property type="evidence" value="ECO:0007669"/>
    <property type="project" value="InterPro"/>
</dbReference>
<gene>
    <name evidence="3" type="ORF">PMAA_095000</name>
</gene>
<keyword evidence="1" id="KW-0560">Oxidoreductase</keyword>
<name>B6QHQ0_TALMQ</name>
<dbReference type="InterPro" id="IPR020471">
    <property type="entry name" value="AKR"/>
</dbReference>
<dbReference type="EMBL" id="DS995902">
    <property type="protein sequence ID" value="EEA22895.1"/>
    <property type="molecule type" value="Genomic_DNA"/>
</dbReference>
<dbReference type="AlphaFoldDB" id="B6QHQ0"/>
<evidence type="ECO:0000313" key="4">
    <source>
        <dbReference type="Proteomes" id="UP000001294"/>
    </source>
</evidence>
<accession>B6QHQ0</accession>
<dbReference type="GO" id="GO:0005829">
    <property type="term" value="C:cytosol"/>
    <property type="evidence" value="ECO:0007669"/>
    <property type="project" value="TreeGrafter"/>
</dbReference>
<dbReference type="CDD" id="cd19164">
    <property type="entry name" value="AKR_ARA2"/>
    <property type="match status" value="1"/>
</dbReference>
<proteinExistence type="predicted"/>
<dbReference type="PANTHER" id="PTHR42686">
    <property type="entry name" value="GH17980P-RELATED"/>
    <property type="match status" value="1"/>
</dbReference>
<dbReference type="HOGENOM" id="CLU_023205_7_0_1"/>
<dbReference type="InterPro" id="IPR036812">
    <property type="entry name" value="NAD(P)_OxRdtase_dom_sf"/>
</dbReference>
<evidence type="ECO:0000259" key="2">
    <source>
        <dbReference type="Pfam" id="PF00248"/>
    </source>
</evidence>
<dbReference type="PhylomeDB" id="B6QHQ0"/>
<dbReference type="Gene3D" id="3.20.20.100">
    <property type="entry name" value="NADP-dependent oxidoreductase domain"/>
    <property type="match status" value="1"/>
</dbReference>
<feature type="domain" description="NADP-dependent oxidoreductase" evidence="2">
    <location>
        <begin position="41"/>
        <end position="356"/>
    </location>
</feature>
<protein>
    <submittedName>
        <fullName evidence="3">L-galactose dehydrogenase (L-GalDH), putative</fullName>
    </submittedName>
</protein>
<sequence>MQKQERSFSDSPQRLRLMEGQNYFPGFSKMTRPPPSQVLTPLVLGTATFNIQYNDDPFSLPSVSIVHRALSAGIRAFDTSPYYGPSEEILGQALASEKVATEFPRHTYQLLTKVGRVAESSFDYSPAWVRYSIKRSLRRLHTDYLDVVYCHDVEFVSAAEVVEAVRELRRIRDEDASIRYVGISGYPVEVLAELAELVLRETGEPLDVVMSYANYNLQNTRLATKVLARLRAAGVDVVPNASILGMGLLRGQSVFDWHPAPKGLRDATQKASEVLREQQNEKLESLATRYGLESWIREGSAVGVYGHPLEATDGSAPKLSNGQQLGVTVVGVSNVKEVDELVAIYREVLDDVVYSEGKSSTKSVETAELTKLVRSILGPEWLDYAWPSPGEGYVNTLPESHYQLLREQTTPTTL</sequence>
<dbReference type="OrthoDB" id="5286008at2759"/>
<dbReference type="Proteomes" id="UP000001294">
    <property type="component" value="Unassembled WGS sequence"/>
</dbReference>
<dbReference type="PANTHER" id="PTHR42686:SF1">
    <property type="entry name" value="GH17980P-RELATED"/>
    <property type="match status" value="1"/>
</dbReference>
<keyword evidence="4" id="KW-1185">Reference proteome</keyword>
<dbReference type="InterPro" id="IPR023210">
    <property type="entry name" value="NADP_OxRdtase_dom"/>
</dbReference>
<dbReference type="VEuPathDB" id="FungiDB:PMAA_095000"/>
<dbReference type="Pfam" id="PF00248">
    <property type="entry name" value="Aldo_ket_red"/>
    <property type="match status" value="1"/>
</dbReference>
<organism evidence="3 4">
    <name type="scientific">Talaromyces marneffei (strain ATCC 18224 / CBS 334.59 / QM 7333)</name>
    <name type="common">Penicillium marneffei</name>
    <dbReference type="NCBI Taxonomy" id="441960"/>
    <lineage>
        <taxon>Eukaryota</taxon>
        <taxon>Fungi</taxon>
        <taxon>Dikarya</taxon>
        <taxon>Ascomycota</taxon>
        <taxon>Pezizomycotina</taxon>
        <taxon>Eurotiomycetes</taxon>
        <taxon>Eurotiomycetidae</taxon>
        <taxon>Eurotiales</taxon>
        <taxon>Trichocomaceae</taxon>
        <taxon>Talaromyces</taxon>
        <taxon>Talaromyces sect. Talaromyces</taxon>
    </lineage>
</organism>
<dbReference type="GO" id="GO:0070485">
    <property type="term" value="P:dehydro-D-arabinono-1,4-lactone biosynthetic process"/>
    <property type="evidence" value="ECO:0007669"/>
    <property type="project" value="TreeGrafter"/>
</dbReference>
<reference evidence="4" key="1">
    <citation type="journal article" date="2015" name="Genome Announc.">
        <title>Genome sequence of the AIDS-associated pathogen Penicillium marneffei (ATCC18224) and its near taxonomic relative Talaromyces stipitatus (ATCC10500).</title>
        <authorList>
            <person name="Nierman W.C."/>
            <person name="Fedorova-Abrams N.D."/>
            <person name="Andrianopoulos A."/>
        </authorList>
    </citation>
    <scope>NUCLEOTIDE SEQUENCE [LARGE SCALE GENOMIC DNA]</scope>
    <source>
        <strain evidence="4">ATCC 18224 / CBS 334.59 / QM 7333</strain>
    </source>
</reference>
<evidence type="ECO:0000256" key="1">
    <source>
        <dbReference type="ARBA" id="ARBA00023002"/>
    </source>
</evidence>
<evidence type="ECO:0000313" key="3">
    <source>
        <dbReference type="EMBL" id="EEA22895.1"/>
    </source>
</evidence>
<dbReference type="InterPro" id="IPR044480">
    <property type="entry name" value="Ara2-like"/>
</dbReference>
<dbReference type="STRING" id="441960.B6QHQ0"/>
<dbReference type="SUPFAM" id="SSF51430">
    <property type="entry name" value="NAD(P)-linked oxidoreductase"/>
    <property type="match status" value="1"/>
</dbReference>